<dbReference type="PANTHER" id="PTHR43859:SF11">
    <property type="entry name" value="4-COUMARATE--COA LIGASE"/>
    <property type="match status" value="1"/>
</dbReference>
<dbReference type="Proteomes" id="UP001187192">
    <property type="component" value="Unassembled WGS sequence"/>
</dbReference>
<proteinExistence type="inferred from homology"/>
<keyword evidence="5" id="KW-0547">Nucleotide-binding</keyword>
<evidence type="ECO:0000313" key="11">
    <source>
        <dbReference type="Proteomes" id="UP001187192"/>
    </source>
</evidence>
<dbReference type="AlphaFoldDB" id="A0AA87Z4R9"/>
<comment type="subcellular location">
    <subcellularLocation>
        <location evidence="1">Cytoplasm</location>
        <location evidence="1">Cytosol</location>
    </subcellularLocation>
</comment>
<reference evidence="10" key="1">
    <citation type="submission" date="2023-07" db="EMBL/GenBank/DDBJ databases">
        <title>draft genome sequence of fig (Ficus carica).</title>
        <authorList>
            <person name="Takahashi T."/>
            <person name="Nishimura K."/>
        </authorList>
    </citation>
    <scope>NUCLEOTIDE SEQUENCE</scope>
</reference>
<dbReference type="Pfam" id="PF00501">
    <property type="entry name" value="AMP-binding"/>
    <property type="match status" value="1"/>
</dbReference>
<keyword evidence="11" id="KW-1185">Reference proteome</keyword>
<accession>A0AA87Z4R9</accession>
<dbReference type="GO" id="GO:0016874">
    <property type="term" value="F:ligase activity"/>
    <property type="evidence" value="ECO:0007669"/>
    <property type="project" value="UniProtKB-KW"/>
</dbReference>
<evidence type="ECO:0000313" key="10">
    <source>
        <dbReference type="EMBL" id="GMN28772.1"/>
    </source>
</evidence>
<keyword evidence="6" id="KW-0067">ATP-binding</keyword>
<evidence type="ECO:0000259" key="8">
    <source>
        <dbReference type="Pfam" id="PF00501"/>
    </source>
</evidence>
<dbReference type="InterPro" id="IPR020845">
    <property type="entry name" value="AMP-binding_CS"/>
</dbReference>
<dbReference type="Pfam" id="PF13193">
    <property type="entry name" value="AMP-binding_C"/>
    <property type="match status" value="1"/>
</dbReference>
<feature type="region of interest" description="Disordered" evidence="7">
    <location>
        <begin position="71"/>
        <end position="90"/>
    </location>
</feature>
<evidence type="ECO:0000256" key="5">
    <source>
        <dbReference type="ARBA" id="ARBA00022741"/>
    </source>
</evidence>
<evidence type="ECO:0000256" key="6">
    <source>
        <dbReference type="ARBA" id="ARBA00022840"/>
    </source>
</evidence>
<protein>
    <submittedName>
        <fullName evidence="10">Uncharacterized protein</fullName>
    </submittedName>
</protein>
<evidence type="ECO:0000256" key="3">
    <source>
        <dbReference type="ARBA" id="ARBA00022490"/>
    </source>
</evidence>
<dbReference type="PROSITE" id="PS00455">
    <property type="entry name" value="AMP_BINDING"/>
    <property type="match status" value="1"/>
</dbReference>
<dbReference type="InterPro" id="IPR000873">
    <property type="entry name" value="AMP-dep_synth/lig_dom"/>
</dbReference>
<feature type="domain" description="AMP-dependent synthetase/ligase" evidence="8">
    <location>
        <begin position="1"/>
        <end position="345"/>
    </location>
</feature>
<organism evidence="10 11">
    <name type="scientific">Ficus carica</name>
    <name type="common">Common fig</name>
    <dbReference type="NCBI Taxonomy" id="3494"/>
    <lineage>
        <taxon>Eukaryota</taxon>
        <taxon>Viridiplantae</taxon>
        <taxon>Streptophyta</taxon>
        <taxon>Embryophyta</taxon>
        <taxon>Tracheophyta</taxon>
        <taxon>Spermatophyta</taxon>
        <taxon>Magnoliopsida</taxon>
        <taxon>eudicotyledons</taxon>
        <taxon>Gunneridae</taxon>
        <taxon>Pentapetalae</taxon>
        <taxon>rosids</taxon>
        <taxon>fabids</taxon>
        <taxon>Rosales</taxon>
        <taxon>Moraceae</taxon>
        <taxon>Ficeae</taxon>
        <taxon>Ficus</taxon>
    </lineage>
</organism>
<sequence>MAGGVLSALNFRLDETILALILVQLDAKIILVDQQFVHLVHETLNTLSKTAPNFKPPILVLIPECNRKSLSSSSSSSSSSSDTDGIHENLPRGILDYNDLIEPRDHAFEIIRPTDECDPISVNYTSGSTGNPKGVIYSHRAVYLNSLATILNMDKRRLPVFLWTVDMFRCNGWCYPWAIAALGGTNVCLRSTNLSAKIILDAISLHKVTHLCGKPVILNLLAEASDYKPLATRVDIVVAGALPSHLVLNQVTEMGFNISHGYGMTEALGPAIIEPWRPESQHFRVLINGNGEKQAKNTTKRYGENLMIIEGFDVKDSSTMESVPNDGKTMGQIMLKSNAMMSGYLKNPKATEEAYSGGWYRTGDVGIRHQDGSIQMKDRVQDLVTCGGNFISTLEVEAVLLSHPNVSEAAVVGRRDECLGEIPFAFVKLKEGCESVTSSKEILDFCGSNLPACYMVPRDVIFGDLPVNSTGKVQKFVLRDRANIY</sequence>
<evidence type="ECO:0000256" key="7">
    <source>
        <dbReference type="SAM" id="MobiDB-lite"/>
    </source>
</evidence>
<feature type="compositionally biased region" description="Low complexity" evidence="7">
    <location>
        <begin position="71"/>
        <end position="81"/>
    </location>
</feature>
<keyword evidence="3" id="KW-0963">Cytoplasm</keyword>
<dbReference type="InterPro" id="IPR025110">
    <property type="entry name" value="AMP-bd_C"/>
</dbReference>
<dbReference type="Gene3D" id="3.40.50.12780">
    <property type="entry name" value="N-terminal domain of ligase-like"/>
    <property type="match status" value="1"/>
</dbReference>
<dbReference type="EMBL" id="BTGU01000002">
    <property type="protein sequence ID" value="GMN28772.1"/>
    <property type="molecule type" value="Genomic_DNA"/>
</dbReference>
<comment type="similarity">
    <text evidence="2">Belongs to the ATP-dependent AMP-binding enzyme family.</text>
</comment>
<dbReference type="GO" id="GO:0005829">
    <property type="term" value="C:cytosol"/>
    <property type="evidence" value="ECO:0007669"/>
    <property type="project" value="UniProtKB-SubCell"/>
</dbReference>
<evidence type="ECO:0000256" key="4">
    <source>
        <dbReference type="ARBA" id="ARBA00022598"/>
    </source>
</evidence>
<dbReference type="PANTHER" id="PTHR43859">
    <property type="entry name" value="ACYL-ACTIVATING ENZYME"/>
    <property type="match status" value="1"/>
</dbReference>
<gene>
    <name evidence="10" type="ORF">TIFTF001_002165</name>
</gene>
<dbReference type="GO" id="GO:0005524">
    <property type="term" value="F:ATP binding"/>
    <property type="evidence" value="ECO:0007669"/>
    <property type="project" value="UniProtKB-KW"/>
</dbReference>
<dbReference type="SUPFAM" id="SSF56801">
    <property type="entry name" value="Acetyl-CoA synthetase-like"/>
    <property type="match status" value="1"/>
</dbReference>
<keyword evidence="4" id="KW-0436">Ligase</keyword>
<dbReference type="InterPro" id="IPR045851">
    <property type="entry name" value="AMP-bd_C_sf"/>
</dbReference>
<feature type="domain" description="AMP-binding enzyme C-terminal" evidence="9">
    <location>
        <begin position="395"/>
        <end position="472"/>
    </location>
</feature>
<dbReference type="Gene3D" id="3.30.300.30">
    <property type="match status" value="1"/>
</dbReference>
<dbReference type="InterPro" id="IPR042099">
    <property type="entry name" value="ANL_N_sf"/>
</dbReference>
<evidence type="ECO:0000256" key="2">
    <source>
        <dbReference type="ARBA" id="ARBA00006432"/>
    </source>
</evidence>
<comment type="caution">
    <text evidence="10">The sequence shown here is derived from an EMBL/GenBank/DDBJ whole genome shotgun (WGS) entry which is preliminary data.</text>
</comment>
<name>A0AA87Z4R9_FICCA</name>
<evidence type="ECO:0000256" key="1">
    <source>
        <dbReference type="ARBA" id="ARBA00004514"/>
    </source>
</evidence>
<evidence type="ECO:0000259" key="9">
    <source>
        <dbReference type="Pfam" id="PF13193"/>
    </source>
</evidence>